<dbReference type="SMART" id="SM00110">
    <property type="entry name" value="C1Q"/>
    <property type="match status" value="1"/>
</dbReference>
<dbReference type="InterPro" id="IPR050822">
    <property type="entry name" value="Cerebellin_Synaptic_Org"/>
</dbReference>
<name>A0A3P8UBL5_AMPPE</name>
<dbReference type="PANTHER" id="PTHR22923:SF103">
    <property type="entry name" value="CEREBELLIN 20-RELATED"/>
    <property type="match status" value="1"/>
</dbReference>
<keyword evidence="6" id="KW-1185">Reference proteome</keyword>
<sequence length="197" mass="21250">MCSRQICSNCVMLSCQNGPKSLRDVSNTLQKEVQRFTSKLDYLLFSGSPASRSAFSVALNNDSALTCFGPFATNRVVVYKHVFLNLGGGYNVSTGVFTVPRSGVYSFALTVYGRAPNSSTLAACANLRVNGTVVTGPTENGMHDREDSATIVVAVKLKAGDKVDVVLPAGCFLCDNSSHFNTFTGFLLYLLPYFEKI</sequence>
<dbReference type="InterPro" id="IPR001073">
    <property type="entry name" value="C1q_dom"/>
</dbReference>
<evidence type="ECO:0000313" key="6">
    <source>
        <dbReference type="Proteomes" id="UP000265080"/>
    </source>
</evidence>
<proteinExistence type="predicted"/>
<dbReference type="Ensembl" id="ENSAPET00000035131.1">
    <property type="protein sequence ID" value="ENSAPEP00000034241.1"/>
    <property type="gene ID" value="ENSAPEG00000024319.1"/>
</dbReference>
<evidence type="ECO:0000259" key="4">
    <source>
        <dbReference type="PROSITE" id="PS50871"/>
    </source>
</evidence>
<reference evidence="5" key="2">
    <citation type="submission" date="2025-08" db="UniProtKB">
        <authorList>
            <consortium name="Ensembl"/>
        </authorList>
    </citation>
    <scope>IDENTIFICATION</scope>
</reference>
<evidence type="ECO:0000313" key="5">
    <source>
        <dbReference type="Ensembl" id="ENSAPEP00000034241.1"/>
    </source>
</evidence>
<evidence type="ECO:0000256" key="1">
    <source>
        <dbReference type="ARBA" id="ARBA00004613"/>
    </source>
</evidence>
<keyword evidence="3" id="KW-0732">Signal</keyword>
<accession>A0A3P8UBL5</accession>
<reference evidence="5" key="3">
    <citation type="submission" date="2025-09" db="UniProtKB">
        <authorList>
            <consortium name="Ensembl"/>
        </authorList>
    </citation>
    <scope>IDENTIFICATION</scope>
</reference>
<dbReference type="Pfam" id="PF00386">
    <property type="entry name" value="C1q"/>
    <property type="match status" value="1"/>
</dbReference>
<feature type="domain" description="C1q" evidence="4">
    <location>
        <begin position="48"/>
        <end position="194"/>
    </location>
</feature>
<protein>
    <submittedName>
        <fullName evidence="5">Cerebellin 20</fullName>
    </submittedName>
</protein>
<dbReference type="OMA" id="GMHDRED"/>
<dbReference type="PROSITE" id="PS51257">
    <property type="entry name" value="PROKAR_LIPOPROTEIN"/>
    <property type="match status" value="1"/>
</dbReference>
<dbReference type="SUPFAM" id="SSF49842">
    <property type="entry name" value="TNF-like"/>
    <property type="match status" value="1"/>
</dbReference>
<organism evidence="5 6">
    <name type="scientific">Amphiprion percula</name>
    <name type="common">Orange clownfish</name>
    <name type="synonym">Lutjanus percula</name>
    <dbReference type="NCBI Taxonomy" id="161767"/>
    <lineage>
        <taxon>Eukaryota</taxon>
        <taxon>Metazoa</taxon>
        <taxon>Chordata</taxon>
        <taxon>Craniata</taxon>
        <taxon>Vertebrata</taxon>
        <taxon>Euteleostomi</taxon>
        <taxon>Actinopterygii</taxon>
        <taxon>Neopterygii</taxon>
        <taxon>Teleostei</taxon>
        <taxon>Neoteleostei</taxon>
        <taxon>Acanthomorphata</taxon>
        <taxon>Ovalentaria</taxon>
        <taxon>Pomacentridae</taxon>
        <taxon>Amphiprion</taxon>
    </lineage>
</organism>
<dbReference type="InterPro" id="IPR008983">
    <property type="entry name" value="Tumour_necrosis_fac-like_dom"/>
</dbReference>
<dbReference type="PROSITE" id="PS50871">
    <property type="entry name" value="C1Q"/>
    <property type="match status" value="1"/>
</dbReference>
<dbReference type="PRINTS" id="PR00007">
    <property type="entry name" value="COMPLEMNTC1Q"/>
</dbReference>
<evidence type="ECO:0000256" key="3">
    <source>
        <dbReference type="ARBA" id="ARBA00022729"/>
    </source>
</evidence>
<reference evidence="5 6" key="1">
    <citation type="submission" date="2018-03" db="EMBL/GenBank/DDBJ databases">
        <title>Finding Nemo's genes: A chromosome-scale reference assembly of the genome of the orange clownfish Amphiprion percula.</title>
        <authorList>
            <person name="Lehmann R."/>
        </authorList>
    </citation>
    <scope>NUCLEOTIDE SEQUENCE</scope>
</reference>
<dbReference type="AlphaFoldDB" id="A0A3P8UBL5"/>
<evidence type="ECO:0000256" key="2">
    <source>
        <dbReference type="ARBA" id="ARBA00022525"/>
    </source>
</evidence>
<dbReference type="GeneTree" id="ENSGT00940000163520"/>
<dbReference type="Proteomes" id="UP000265080">
    <property type="component" value="Chromosome 9"/>
</dbReference>
<dbReference type="PANTHER" id="PTHR22923">
    <property type="entry name" value="CEREBELLIN-RELATED"/>
    <property type="match status" value="1"/>
</dbReference>
<dbReference type="GO" id="GO:0005576">
    <property type="term" value="C:extracellular region"/>
    <property type="evidence" value="ECO:0007669"/>
    <property type="project" value="UniProtKB-SubCell"/>
</dbReference>
<keyword evidence="2" id="KW-0964">Secreted</keyword>
<dbReference type="GO" id="GO:0099558">
    <property type="term" value="P:maintenance of synapse structure"/>
    <property type="evidence" value="ECO:0007669"/>
    <property type="project" value="TreeGrafter"/>
</dbReference>
<comment type="subcellular location">
    <subcellularLocation>
        <location evidence="1">Secreted</location>
    </subcellularLocation>
</comment>
<dbReference type="Gene3D" id="2.60.120.40">
    <property type="match status" value="1"/>
</dbReference>
<dbReference type="GO" id="GO:0045202">
    <property type="term" value="C:synapse"/>
    <property type="evidence" value="ECO:0007669"/>
    <property type="project" value="TreeGrafter"/>
</dbReference>